<dbReference type="Proteomes" id="UP000789706">
    <property type="component" value="Unassembled WGS sequence"/>
</dbReference>
<protein>
    <submittedName>
        <fullName evidence="1">2489_t:CDS:1</fullName>
    </submittedName>
</protein>
<evidence type="ECO:0000313" key="2">
    <source>
        <dbReference type="Proteomes" id="UP000789706"/>
    </source>
</evidence>
<keyword evidence="2" id="KW-1185">Reference proteome</keyword>
<sequence>MSLDSEYDSEQENITNKLCIKEESTYLFSVYLVNFELSSKKQKTNNSIPSKIKYS</sequence>
<name>A0A9N9ALA3_9GLOM</name>
<evidence type="ECO:0000313" key="1">
    <source>
        <dbReference type="EMBL" id="CAG8534658.1"/>
    </source>
</evidence>
<dbReference type="AlphaFoldDB" id="A0A9N9ALA3"/>
<comment type="caution">
    <text evidence="1">The sequence shown here is derived from an EMBL/GenBank/DDBJ whole genome shotgun (WGS) entry which is preliminary data.</text>
</comment>
<accession>A0A9N9ALA3</accession>
<gene>
    <name evidence="1" type="ORF">DEBURN_LOCUS6310</name>
</gene>
<dbReference type="EMBL" id="CAJVPK010000636">
    <property type="protein sequence ID" value="CAG8534658.1"/>
    <property type="molecule type" value="Genomic_DNA"/>
</dbReference>
<reference evidence="1" key="1">
    <citation type="submission" date="2021-06" db="EMBL/GenBank/DDBJ databases">
        <authorList>
            <person name="Kallberg Y."/>
            <person name="Tangrot J."/>
            <person name="Rosling A."/>
        </authorList>
    </citation>
    <scope>NUCLEOTIDE SEQUENCE</scope>
    <source>
        <strain evidence="1">AZ414A</strain>
    </source>
</reference>
<proteinExistence type="predicted"/>
<organism evidence="1 2">
    <name type="scientific">Diversispora eburnea</name>
    <dbReference type="NCBI Taxonomy" id="1213867"/>
    <lineage>
        <taxon>Eukaryota</taxon>
        <taxon>Fungi</taxon>
        <taxon>Fungi incertae sedis</taxon>
        <taxon>Mucoromycota</taxon>
        <taxon>Glomeromycotina</taxon>
        <taxon>Glomeromycetes</taxon>
        <taxon>Diversisporales</taxon>
        <taxon>Diversisporaceae</taxon>
        <taxon>Diversispora</taxon>
    </lineage>
</organism>